<keyword evidence="2 4" id="KW-0238">DNA-binding</keyword>
<accession>A0A2G3PMS5</accession>
<evidence type="ECO:0000313" key="7">
    <source>
        <dbReference type="Proteomes" id="UP000225108"/>
    </source>
</evidence>
<dbReference type="PRINTS" id="PR00455">
    <property type="entry name" value="HTHTETR"/>
</dbReference>
<evidence type="ECO:0000256" key="3">
    <source>
        <dbReference type="ARBA" id="ARBA00023163"/>
    </source>
</evidence>
<organism evidence="6 7">
    <name type="scientific">Williamsia marianensis</name>
    <dbReference type="NCBI Taxonomy" id="85044"/>
    <lineage>
        <taxon>Bacteria</taxon>
        <taxon>Bacillati</taxon>
        <taxon>Actinomycetota</taxon>
        <taxon>Actinomycetes</taxon>
        <taxon>Mycobacteriales</taxon>
        <taxon>Nocardiaceae</taxon>
        <taxon>Williamsia</taxon>
    </lineage>
</organism>
<evidence type="ECO:0000259" key="5">
    <source>
        <dbReference type="PROSITE" id="PS50977"/>
    </source>
</evidence>
<dbReference type="GO" id="GO:0003700">
    <property type="term" value="F:DNA-binding transcription factor activity"/>
    <property type="evidence" value="ECO:0007669"/>
    <property type="project" value="TreeGrafter"/>
</dbReference>
<dbReference type="EMBL" id="PEBD01000008">
    <property type="protein sequence ID" value="PHV67104.1"/>
    <property type="molecule type" value="Genomic_DNA"/>
</dbReference>
<sequence>MRPVQGTRRRLTGKRAETVRKLSEAAAGLLVEIGYPGLTVQAVAERAGVTRATAYIYFSSKDHLIAELYWREFSDPEDPIVAQGTPAERVVVTMRQAALTLAERPAVARAAYHALLSNDVEVRDIRMQLAAEMRRRIANALGPNTDDTLVELLDLVYTGAVMRAGTGHVSYEKVAALLETAAARVIAGS</sequence>
<dbReference type="Pfam" id="PF00440">
    <property type="entry name" value="TetR_N"/>
    <property type="match status" value="1"/>
</dbReference>
<dbReference type="AlphaFoldDB" id="A0A2G3PMS5"/>
<dbReference type="PROSITE" id="PS01081">
    <property type="entry name" value="HTH_TETR_1"/>
    <property type="match status" value="1"/>
</dbReference>
<dbReference type="InterPro" id="IPR023772">
    <property type="entry name" value="DNA-bd_HTH_TetR-type_CS"/>
</dbReference>
<dbReference type="InterPro" id="IPR001647">
    <property type="entry name" value="HTH_TetR"/>
</dbReference>
<dbReference type="InterPro" id="IPR050109">
    <property type="entry name" value="HTH-type_TetR-like_transc_reg"/>
</dbReference>
<feature type="domain" description="HTH tetR-type" evidence="5">
    <location>
        <begin position="16"/>
        <end position="76"/>
    </location>
</feature>
<dbReference type="GO" id="GO:0000976">
    <property type="term" value="F:transcription cis-regulatory region binding"/>
    <property type="evidence" value="ECO:0007669"/>
    <property type="project" value="TreeGrafter"/>
</dbReference>
<dbReference type="PANTHER" id="PTHR30055">
    <property type="entry name" value="HTH-TYPE TRANSCRIPTIONAL REGULATOR RUTR"/>
    <property type="match status" value="1"/>
</dbReference>
<evidence type="ECO:0000256" key="4">
    <source>
        <dbReference type="PROSITE-ProRule" id="PRU00335"/>
    </source>
</evidence>
<evidence type="ECO:0000256" key="1">
    <source>
        <dbReference type="ARBA" id="ARBA00023015"/>
    </source>
</evidence>
<comment type="caution">
    <text evidence="6">The sequence shown here is derived from an EMBL/GenBank/DDBJ whole genome shotgun (WGS) entry which is preliminary data.</text>
</comment>
<evidence type="ECO:0000256" key="2">
    <source>
        <dbReference type="ARBA" id="ARBA00023125"/>
    </source>
</evidence>
<dbReference type="PROSITE" id="PS50977">
    <property type="entry name" value="HTH_TETR_2"/>
    <property type="match status" value="1"/>
</dbReference>
<keyword evidence="3" id="KW-0804">Transcription</keyword>
<dbReference type="SUPFAM" id="SSF46689">
    <property type="entry name" value="Homeodomain-like"/>
    <property type="match status" value="1"/>
</dbReference>
<dbReference type="Gene3D" id="1.10.357.10">
    <property type="entry name" value="Tetracycline Repressor, domain 2"/>
    <property type="match status" value="1"/>
</dbReference>
<proteinExistence type="predicted"/>
<dbReference type="InterPro" id="IPR009057">
    <property type="entry name" value="Homeodomain-like_sf"/>
</dbReference>
<evidence type="ECO:0000313" key="6">
    <source>
        <dbReference type="EMBL" id="PHV67104.1"/>
    </source>
</evidence>
<dbReference type="PANTHER" id="PTHR30055:SF234">
    <property type="entry name" value="HTH-TYPE TRANSCRIPTIONAL REGULATOR BETI"/>
    <property type="match status" value="1"/>
</dbReference>
<keyword evidence="1" id="KW-0805">Transcription regulation</keyword>
<protein>
    <submittedName>
        <fullName evidence="6">TetR family transcriptional regulator</fullName>
    </submittedName>
</protein>
<feature type="DNA-binding region" description="H-T-H motif" evidence="4">
    <location>
        <begin position="39"/>
        <end position="58"/>
    </location>
</feature>
<gene>
    <name evidence="6" type="ORF">CSW57_12950</name>
</gene>
<dbReference type="Proteomes" id="UP000225108">
    <property type="component" value="Unassembled WGS sequence"/>
</dbReference>
<name>A0A2G3PMS5_WILMA</name>
<reference evidence="6 7" key="1">
    <citation type="submission" date="2017-10" db="EMBL/GenBank/DDBJ databases">
        <title>The draft genome sequence of Williamsia sp. BULT 1.1 isolated from the semi-arid grassland soils from South Africa.</title>
        <authorList>
            <person name="Kabwe M.H."/>
            <person name="Govender N."/>
            <person name="Mutseka Lunga P."/>
            <person name="Vikram S."/>
            <person name="Makhalanyane T.P."/>
        </authorList>
    </citation>
    <scope>NUCLEOTIDE SEQUENCE [LARGE SCALE GENOMIC DNA]</scope>
    <source>
        <strain evidence="6 7">BULT 1.1</strain>
    </source>
</reference>